<comment type="caution">
    <text evidence="2">The sequence shown here is derived from an EMBL/GenBank/DDBJ whole genome shotgun (WGS) entry which is preliminary data.</text>
</comment>
<name>A0A4D9E422_9SAUR</name>
<dbReference type="EMBL" id="QXTE01000207">
    <property type="protein sequence ID" value="TFK01854.1"/>
    <property type="molecule type" value="Genomic_DNA"/>
</dbReference>
<feature type="region of interest" description="Disordered" evidence="1">
    <location>
        <begin position="1"/>
        <end position="27"/>
    </location>
</feature>
<proteinExistence type="predicted"/>
<accession>A0A4D9E422</accession>
<dbReference type="Proteomes" id="UP000297703">
    <property type="component" value="Unassembled WGS sequence"/>
</dbReference>
<protein>
    <submittedName>
        <fullName evidence="2">Family 31 glucosidase KIAA1161-like protein</fullName>
    </submittedName>
</protein>
<sequence>MPLLPQCHLPTPPRSHGRGLGAGLRSEPEAGAGAVVGAEGRTAAGARGVAAAGVKSHLGDMTNLGARSWGQSGAGWNFPPPSPAGPGPAAPPNVPARRPAWGVRHRLGGLGSIEMSGREEPKYL</sequence>
<dbReference type="AlphaFoldDB" id="A0A4D9E422"/>
<organism evidence="2 3">
    <name type="scientific">Platysternon megacephalum</name>
    <name type="common">big-headed turtle</name>
    <dbReference type="NCBI Taxonomy" id="55544"/>
    <lineage>
        <taxon>Eukaryota</taxon>
        <taxon>Metazoa</taxon>
        <taxon>Chordata</taxon>
        <taxon>Craniata</taxon>
        <taxon>Vertebrata</taxon>
        <taxon>Euteleostomi</taxon>
        <taxon>Archelosauria</taxon>
        <taxon>Testudinata</taxon>
        <taxon>Testudines</taxon>
        <taxon>Cryptodira</taxon>
        <taxon>Durocryptodira</taxon>
        <taxon>Testudinoidea</taxon>
        <taxon>Platysternidae</taxon>
        <taxon>Platysternon</taxon>
    </lineage>
</organism>
<feature type="region of interest" description="Disordered" evidence="1">
    <location>
        <begin position="64"/>
        <end position="100"/>
    </location>
</feature>
<gene>
    <name evidence="2" type="ORF">DR999_PMT15865</name>
</gene>
<evidence type="ECO:0000256" key="1">
    <source>
        <dbReference type="SAM" id="MobiDB-lite"/>
    </source>
</evidence>
<feature type="compositionally biased region" description="Pro residues" evidence="1">
    <location>
        <begin position="78"/>
        <end position="94"/>
    </location>
</feature>
<evidence type="ECO:0000313" key="2">
    <source>
        <dbReference type="EMBL" id="TFK01854.1"/>
    </source>
</evidence>
<reference evidence="2 3" key="1">
    <citation type="submission" date="2019-04" db="EMBL/GenBank/DDBJ databases">
        <title>Draft genome of the big-headed turtle Platysternon megacephalum.</title>
        <authorList>
            <person name="Gong S."/>
        </authorList>
    </citation>
    <scope>NUCLEOTIDE SEQUENCE [LARGE SCALE GENOMIC DNA]</scope>
    <source>
        <strain evidence="2">DO16091913</strain>
        <tissue evidence="2">Muscle</tissue>
    </source>
</reference>
<reference evidence="2 3" key="2">
    <citation type="submission" date="2019-04" db="EMBL/GenBank/DDBJ databases">
        <title>The genome sequence of big-headed turtle.</title>
        <authorList>
            <person name="Gong S."/>
        </authorList>
    </citation>
    <scope>NUCLEOTIDE SEQUENCE [LARGE SCALE GENOMIC DNA]</scope>
    <source>
        <strain evidence="2">DO16091913</strain>
        <tissue evidence="2">Muscle</tissue>
    </source>
</reference>
<evidence type="ECO:0000313" key="3">
    <source>
        <dbReference type="Proteomes" id="UP000297703"/>
    </source>
</evidence>
<keyword evidence="3" id="KW-1185">Reference proteome</keyword>